<evidence type="ECO:0000313" key="2">
    <source>
        <dbReference type="EMBL" id="SPC34385.1"/>
    </source>
</evidence>
<dbReference type="SUPFAM" id="SSF56112">
    <property type="entry name" value="Protein kinase-like (PK-like)"/>
    <property type="match status" value="1"/>
</dbReference>
<name>A0A2K5ARX8_9ARCH</name>
<feature type="region of interest" description="Disordered" evidence="1">
    <location>
        <begin position="1"/>
        <end position="21"/>
    </location>
</feature>
<dbReference type="Gene3D" id="1.10.510.10">
    <property type="entry name" value="Transferase(Phosphotransferase) domain 1"/>
    <property type="match status" value="1"/>
</dbReference>
<dbReference type="CDD" id="cd05403">
    <property type="entry name" value="NT_KNTase_like"/>
    <property type="match status" value="1"/>
</dbReference>
<evidence type="ECO:0008006" key="4">
    <source>
        <dbReference type="Google" id="ProtNLM"/>
    </source>
</evidence>
<dbReference type="InterPro" id="IPR043519">
    <property type="entry name" value="NT_sf"/>
</dbReference>
<dbReference type="EMBL" id="LT981265">
    <property type="protein sequence ID" value="SPC34385.1"/>
    <property type="molecule type" value="Genomic_DNA"/>
</dbReference>
<proteinExistence type="predicted"/>
<evidence type="ECO:0000313" key="3">
    <source>
        <dbReference type="Proteomes" id="UP000236248"/>
    </source>
</evidence>
<dbReference type="InterPro" id="IPR011009">
    <property type="entry name" value="Kinase-like_dom_sf"/>
</dbReference>
<protein>
    <recommendedName>
        <fullName evidence="4">Polymerase nucleotidyl transferase domain-containing protein</fullName>
    </recommendedName>
</protein>
<gene>
    <name evidence="2" type="ORF">NCAV_1218</name>
</gene>
<dbReference type="SUPFAM" id="SSF81301">
    <property type="entry name" value="Nucleotidyltransferase"/>
    <property type="match status" value="1"/>
</dbReference>
<dbReference type="KEGG" id="ncv:NCAV_1218"/>
<dbReference type="Proteomes" id="UP000236248">
    <property type="component" value="Chromosome NCAV"/>
</dbReference>
<sequence length="649" mass="73279">MVSMEMGKGGRREKGDDEYNAMDRDDSINLATISVEESEELSRIVNAIAEEYGCEIISYCIYGSKVAGYARPDSDYDILLVLKDYKDIIKYVYVRDGAKLNASLLIVDGKALLRDAERAMLGEFVAGRLLHPYLPLYNGSYLNDVETIYKKRVIVEEYGTLLGLNPLIATDEVSIPLEYFLFSKIKKRAKIYPHALYSYVKTYTGSHASRNMEISRRGFMRALRELEQEGIVEVRNVHVDDGKCYYHIILKDRSKGKGKGNNKALMKEMLRGAFAWLVHSYAARRTLNFFREEAVSKLNRRKEVKAYTIPPALDNPSILLKVNEGIVADGNSWLDMVAESLGFRDGYTARFTSIGDKHAATSLCTLEQEVGGEVKKKESIVIKYYTNMKMAKWIALNVWLAGIRRYDISPEKRMMNEYIGVRRVRALGINTPEVVALSFGKRLIAFKYVDGIPLSSILDKLVGNSSSNNNNSNGYGQKQVERVYDRREKGAAGDLLGYVKAYGTILGIIHANGFILGDTKPSNVLVVVTPPLPYNHPPPHPANNSSSITKSTNYYDGILYITDFEQFSPSTNYDDMAWDIACFLYYSLLFKRDEDMARMFVRAFLEGYAQHGSSDAIARAAKSSYFLPFYPAMVLGIIKAVREEIRAFR</sequence>
<feature type="compositionally biased region" description="Basic and acidic residues" evidence="1">
    <location>
        <begin position="8"/>
        <end position="21"/>
    </location>
</feature>
<keyword evidence="3" id="KW-1185">Reference proteome</keyword>
<dbReference type="Gene3D" id="3.30.460.10">
    <property type="entry name" value="Beta Polymerase, domain 2"/>
    <property type="match status" value="1"/>
</dbReference>
<organism evidence="2 3">
    <name type="scientific">Candidatus Nitrosocaldus cavascurensis</name>
    <dbReference type="NCBI Taxonomy" id="2058097"/>
    <lineage>
        <taxon>Archaea</taxon>
        <taxon>Nitrososphaerota</taxon>
        <taxon>Nitrososphaeria</taxon>
        <taxon>Candidatus Nitrosocaldales</taxon>
        <taxon>Candidatus Nitrosocaldaceae</taxon>
        <taxon>Candidatus Nitrosocaldus</taxon>
    </lineage>
</organism>
<evidence type="ECO:0000256" key="1">
    <source>
        <dbReference type="SAM" id="MobiDB-lite"/>
    </source>
</evidence>
<accession>A0A2K5ARX8</accession>
<dbReference type="AlphaFoldDB" id="A0A2K5ARX8"/>
<reference evidence="3" key="1">
    <citation type="submission" date="2018-01" db="EMBL/GenBank/DDBJ databases">
        <authorList>
            <person name="Kerou L M."/>
        </authorList>
    </citation>
    <scope>NUCLEOTIDE SEQUENCE [LARGE SCALE GENOMIC DNA]</scope>
    <source>
        <strain evidence="3">SCU2</strain>
    </source>
</reference>